<evidence type="ECO:0000313" key="2">
    <source>
        <dbReference type="Proteomes" id="UP000028511"/>
    </source>
</evidence>
<comment type="caution">
    <text evidence="1">The sequence shown here is derived from an EMBL/GenBank/DDBJ whole genome shotgun (WGS) entry which is preliminary data.</text>
</comment>
<proteinExistence type="predicted"/>
<organism evidence="1 2">
    <name type="scientific">Xenorhabdus bovienii str. puntauvense</name>
    <dbReference type="NCBI Taxonomy" id="1398201"/>
    <lineage>
        <taxon>Bacteria</taxon>
        <taxon>Pseudomonadati</taxon>
        <taxon>Pseudomonadota</taxon>
        <taxon>Gammaproteobacteria</taxon>
        <taxon>Enterobacterales</taxon>
        <taxon>Morganellaceae</taxon>
        <taxon>Xenorhabdus</taxon>
    </lineage>
</organism>
<reference evidence="1" key="1">
    <citation type="submission" date="2013-07" db="EMBL/GenBank/DDBJ databases">
        <title>Sub-species coevolution in mutualistic symbiosis.</title>
        <authorList>
            <person name="Murfin K."/>
            <person name="Klassen J."/>
            <person name="Lee M."/>
            <person name="Forst S."/>
            <person name="Stock P."/>
            <person name="Goodrich-Blair H."/>
        </authorList>
    </citation>
    <scope>NUCLEOTIDE SEQUENCE [LARGE SCALE GENOMIC DNA]</scope>
    <source>
        <strain evidence="1">Puntauvense</strain>
    </source>
</reference>
<protein>
    <submittedName>
        <fullName evidence="1">Uncharacterized protein</fullName>
    </submittedName>
</protein>
<dbReference type="HOGENOM" id="CLU_206709_0_0_6"/>
<gene>
    <name evidence="1" type="ORF">XBP1_1850042</name>
</gene>
<sequence>MLFLTPHEARHHAVKALKKMEEPKTETEIQALIERTWQTMNESNTANAPMLIE</sequence>
<name>A0A077NCX3_XENBV</name>
<accession>A0A077NCX3</accession>
<dbReference type="AlphaFoldDB" id="A0A077NCX3"/>
<dbReference type="Proteomes" id="UP000028511">
    <property type="component" value="Unassembled WGS sequence"/>
</dbReference>
<dbReference type="EMBL" id="CBSW010000096">
    <property type="protein sequence ID" value="CDG96092.1"/>
    <property type="molecule type" value="Genomic_DNA"/>
</dbReference>
<evidence type="ECO:0000313" key="1">
    <source>
        <dbReference type="EMBL" id="CDG96092.1"/>
    </source>
</evidence>